<protein>
    <submittedName>
        <fullName evidence="2">Uncharacterized protein</fullName>
    </submittedName>
</protein>
<evidence type="ECO:0000313" key="2">
    <source>
        <dbReference type="EMBL" id="CAK7270625.1"/>
    </source>
</evidence>
<gene>
    <name evidence="2" type="ORF">SEPCBS57363_004197</name>
</gene>
<accession>A0ABP0DUJ7</accession>
<dbReference type="InterPro" id="IPR053221">
    <property type="entry name" value="Burnettramic_acid_biosynth"/>
</dbReference>
<dbReference type="PANTHER" id="PTHR38887:SF1">
    <property type="entry name" value="RAS MODIFICATION PROTEIN ERF4"/>
    <property type="match status" value="1"/>
</dbReference>
<comment type="caution">
    <text evidence="2">The sequence shown here is derived from an EMBL/GenBank/DDBJ whole genome shotgun (WGS) entry which is preliminary data.</text>
</comment>
<feature type="region of interest" description="Disordered" evidence="1">
    <location>
        <begin position="154"/>
        <end position="178"/>
    </location>
</feature>
<feature type="compositionally biased region" description="Polar residues" evidence="1">
    <location>
        <begin position="37"/>
        <end position="55"/>
    </location>
</feature>
<feature type="compositionally biased region" description="Low complexity" evidence="1">
    <location>
        <begin position="57"/>
        <end position="70"/>
    </location>
</feature>
<proteinExistence type="predicted"/>
<feature type="compositionally biased region" description="Polar residues" evidence="1">
    <location>
        <begin position="77"/>
        <end position="95"/>
    </location>
</feature>
<evidence type="ECO:0000313" key="3">
    <source>
        <dbReference type="Proteomes" id="UP001642501"/>
    </source>
</evidence>
<dbReference type="EMBL" id="CAWUOM010000075">
    <property type="protein sequence ID" value="CAK7270625.1"/>
    <property type="molecule type" value="Genomic_DNA"/>
</dbReference>
<sequence length="713" mass="77100">MSGLVKIVGAGIGLASEAIHHSRAKSKAAKEALEVQGRQSGNSTPVQNGTQSPCARQSASQSDSQSVHQSAIWQDGLPTTSLRVNNESDNTNMAGPSNAPPPIYLTPEEEKEQLAERGKQALAAGTDNFDYYGDEAVWELDEMAEYVDPPSYEQAAGETAREGAVSPIASPTEERPEDDAELAELQGTAKDEAKKQIRIVRQLVRLAGPAPSPTRRIPCPVIVPQRRPRTKARGFVRAYAPVLSDCGISQDVFLQFLKGWYLASKASPWIDVVFVAAGIVGFVPEAGAQIASIVVQVAAGTAREIQSRHRNNSFLDRANQELFMPRGLFAMVLAFKDDMPDAQGRGGLLGGLTGVLGKSLVSTQRLDINQTTIKYSQLAALGGSTSSSNPNKTKDVLRNLRTNNGKTYTELELPQAAELVYPDLDNAAERDLATVGDYDAPKSANKWKSAGKFVSSYLDRRAQAEYEGTHQGSSTAVPADARKPFMSRYADPNSAANSGSLVALLTGGYIAPDTRRRGGRGGLSMYDRNLDFDDRHRRRRQGPIGAGIGLISTGVNMYMQSREQRQAKTSECTSQTVDPNEMAGGPSSNSRAQSQMHHASNDHQVPYNNPPAPYGSSNPPAPYGSSNPPAPYGGSSDYPVDRPLYQTDQPYGSDNNYNTSNVNCNRTSCRDQPRGIKKILQQDVLYLLIVNLPTDEEVQASVAQLERLTSRAR</sequence>
<feature type="region of interest" description="Disordered" evidence="1">
    <location>
        <begin position="561"/>
        <end position="670"/>
    </location>
</feature>
<name>A0ABP0DUJ7_9PEZI</name>
<evidence type="ECO:0000256" key="1">
    <source>
        <dbReference type="SAM" id="MobiDB-lite"/>
    </source>
</evidence>
<feature type="compositionally biased region" description="Polar residues" evidence="1">
    <location>
        <begin position="646"/>
        <end position="667"/>
    </location>
</feature>
<dbReference type="PANTHER" id="PTHR38887">
    <property type="entry name" value="CHROMOSOME 21, WHOLE GENOME SHOTGUN SEQUENCE"/>
    <property type="match status" value="1"/>
</dbReference>
<dbReference type="Proteomes" id="UP001642501">
    <property type="component" value="Unassembled WGS sequence"/>
</dbReference>
<organism evidence="2 3">
    <name type="scientific">Sporothrix epigloea</name>
    <dbReference type="NCBI Taxonomy" id="1892477"/>
    <lineage>
        <taxon>Eukaryota</taxon>
        <taxon>Fungi</taxon>
        <taxon>Dikarya</taxon>
        <taxon>Ascomycota</taxon>
        <taxon>Pezizomycotina</taxon>
        <taxon>Sordariomycetes</taxon>
        <taxon>Sordariomycetidae</taxon>
        <taxon>Ophiostomatales</taxon>
        <taxon>Ophiostomataceae</taxon>
        <taxon>Sporothrix</taxon>
    </lineage>
</organism>
<feature type="region of interest" description="Disordered" evidence="1">
    <location>
        <begin position="22"/>
        <end position="105"/>
    </location>
</feature>
<feature type="compositionally biased region" description="Polar residues" evidence="1">
    <location>
        <begin position="569"/>
        <end position="578"/>
    </location>
</feature>
<keyword evidence="3" id="KW-1185">Reference proteome</keyword>
<feature type="compositionally biased region" description="Polar residues" evidence="1">
    <location>
        <begin position="586"/>
        <end position="607"/>
    </location>
</feature>
<reference evidence="2 3" key="1">
    <citation type="submission" date="2024-01" db="EMBL/GenBank/DDBJ databases">
        <authorList>
            <person name="Allen C."/>
            <person name="Tagirdzhanova G."/>
        </authorList>
    </citation>
    <scope>NUCLEOTIDE SEQUENCE [LARGE SCALE GENOMIC DNA]</scope>
    <source>
        <strain evidence="2 3">CBS 573.63</strain>
    </source>
</reference>